<organism evidence="1 2">
    <name type="scientific">Elysia crispata</name>
    <name type="common">lettuce slug</name>
    <dbReference type="NCBI Taxonomy" id="231223"/>
    <lineage>
        <taxon>Eukaryota</taxon>
        <taxon>Metazoa</taxon>
        <taxon>Spiralia</taxon>
        <taxon>Lophotrochozoa</taxon>
        <taxon>Mollusca</taxon>
        <taxon>Gastropoda</taxon>
        <taxon>Heterobranchia</taxon>
        <taxon>Euthyneura</taxon>
        <taxon>Panpulmonata</taxon>
        <taxon>Sacoglossa</taxon>
        <taxon>Placobranchoidea</taxon>
        <taxon>Plakobranchidae</taxon>
        <taxon>Elysia</taxon>
    </lineage>
</organism>
<reference evidence="1" key="1">
    <citation type="journal article" date="2023" name="G3 (Bethesda)">
        <title>A reference genome for the long-term kleptoplast-retaining sea slug Elysia crispata morphotype clarki.</title>
        <authorList>
            <person name="Eastman K.E."/>
            <person name="Pendleton A.L."/>
            <person name="Shaikh M.A."/>
            <person name="Suttiyut T."/>
            <person name="Ogas R."/>
            <person name="Tomko P."/>
            <person name="Gavelis G."/>
            <person name="Widhalm J.R."/>
            <person name="Wisecaver J.H."/>
        </authorList>
    </citation>
    <scope>NUCLEOTIDE SEQUENCE</scope>
    <source>
        <strain evidence="1">ECLA1</strain>
    </source>
</reference>
<dbReference type="Proteomes" id="UP001283361">
    <property type="component" value="Unassembled WGS sequence"/>
</dbReference>
<gene>
    <name evidence="1" type="ORF">RRG08_063452</name>
</gene>
<sequence length="192" mass="20872">MMACDEKELKKPSLVCSERGIMRLARSAGPGPMFDHWLGPQRTSTKLSSALDSTDTVTHFDIKAQNIKAVQSRSNLLGLSKDKDGEGQGCWKTGSGSQNRRSGLVTLVSVAVAARGRDQLEKFRLRLILLQLNGIYSGQTSHSLQDVTQGVTYLYLPRPFCFAPPSRFDPSSVAAHHCQPAEASGSLIGRRG</sequence>
<evidence type="ECO:0000313" key="2">
    <source>
        <dbReference type="Proteomes" id="UP001283361"/>
    </source>
</evidence>
<dbReference type="AlphaFoldDB" id="A0AAE1AB54"/>
<name>A0AAE1AB54_9GAST</name>
<keyword evidence="2" id="KW-1185">Reference proteome</keyword>
<protein>
    <submittedName>
        <fullName evidence="1">Uncharacterized protein</fullName>
    </submittedName>
</protein>
<accession>A0AAE1AB54</accession>
<comment type="caution">
    <text evidence="1">The sequence shown here is derived from an EMBL/GenBank/DDBJ whole genome shotgun (WGS) entry which is preliminary data.</text>
</comment>
<proteinExistence type="predicted"/>
<evidence type="ECO:0000313" key="1">
    <source>
        <dbReference type="EMBL" id="KAK3783791.1"/>
    </source>
</evidence>
<dbReference type="EMBL" id="JAWDGP010002355">
    <property type="protein sequence ID" value="KAK3783791.1"/>
    <property type="molecule type" value="Genomic_DNA"/>
</dbReference>